<evidence type="ECO:0000313" key="1">
    <source>
        <dbReference type="EMBL" id="KAK3782403.1"/>
    </source>
</evidence>
<evidence type="ECO:0000313" key="2">
    <source>
        <dbReference type="Proteomes" id="UP001283361"/>
    </source>
</evidence>
<accession>A0AAE1A7G0</accession>
<dbReference type="Proteomes" id="UP001283361">
    <property type="component" value="Unassembled WGS sequence"/>
</dbReference>
<name>A0AAE1A7G0_9GAST</name>
<protein>
    <submittedName>
        <fullName evidence="1">Uncharacterized protein</fullName>
    </submittedName>
</protein>
<sequence>MSVSHWQVCSAHTYQQVDGIVVTSHPFTSTQLFSSAPAMTAKATKPGVFSRHGKTPQRCLSTLRNDDMQQVSKFRSYNPSNHCVAAQVPLPFHLLTVLAWSGDGRQLNNSLPTFLHLDACVDWALIDSAMKRGADQVLFLMLTVFYFVAERRHYKAVRSD</sequence>
<dbReference type="AlphaFoldDB" id="A0AAE1A7G0"/>
<dbReference type="EMBL" id="JAWDGP010002507">
    <property type="protein sequence ID" value="KAK3782403.1"/>
    <property type="molecule type" value="Genomic_DNA"/>
</dbReference>
<keyword evidence="2" id="KW-1185">Reference proteome</keyword>
<organism evidence="1 2">
    <name type="scientific">Elysia crispata</name>
    <name type="common">lettuce slug</name>
    <dbReference type="NCBI Taxonomy" id="231223"/>
    <lineage>
        <taxon>Eukaryota</taxon>
        <taxon>Metazoa</taxon>
        <taxon>Spiralia</taxon>
        <taxon>Lophotrochozoa</taxon>
        <taxon>Mollusca</taxon>
        <taxon>Gastropoda</taxon>
        <taxon>Heterobranchia</taxon>
        <taxon>Euthyneura</taxon>
        <taxon>Panpulmonata</taxon>
        <taxon>Sacoglossa</taxon>
        <taxon>Placobranchoidea</taxon>
        <taxon>Plakobranchidae</taxon>
        <taxon>Elysia</taxon>
    </lineage>
</organism>
<gene>
    <name evidence="1" type="ORF">RRG08_033044</name>
</gene>
<proteinExistence type="predicted"/>
<reference evidence="1" key="1">
    <citation type="journal article" date="2023" name="G3 (Bethesda)">
        <title>A reference genome for the long-term kleptoplast-retaining sea slug Elysia crispata morphotype clarki.</title>
        <authorList>
            <person name="Eastman K.E."/>
            <person name="Pendleton A.L."/>
            <person name="Shaikh M.A."/>
            <person name="Suttiyut T."/>
            <person name="Ogas R."/>
            <person name="Tomko P."/>
            <person name="Gavelis G."/>
            <person name="Widhalm J.R."/>
            <person name="Wisecaver J.H."/>
        </authorList>
    </citation>
    <scope>NUCLEOTIDE SEQUENCE</scope>
    <source>
        <strain evidence="1">ECLA1</strain>
    </source>
</reference>
<comment type="caution">
    <text evidence="1">The sequence shown here is derived from an EMBL/GenBank/DDBJ whole genome shotgun (WGS) entry which is preliminary data.</text>
</comment>